<dbReference type="Gramene" id="RZC78823">
    <property type="protein sequence ID" value="RZC78823"/>
    <property type="gene ID" value="C5167_003036"/>
</dbReference>
<dbReference type="Proteomes" id="UP000316621">
    <property type="component" value="Chromosome 9"/>
</dbReference>
<keyword evidence="2" id="KW-1185">Reference proteome</keyword>
<organism evidence="1 2">
    <name type="scientific">Papaver somniferum</name>
    <name type="common">Opium poppy</name>
    <dbReference type="NCBI Taxonomy" id="3469"/>
    <lineage>
        <taxon>Eukaryota</taxon>
        <taxon>Viridiplantae</taxon>
        <taxon>Streptophyta</taxon>
        <taxon>Embryophyta</taxon>
        <taxon>Tracheophyta</taxon>
        <taxon>Spermatophyta</taxon>
        <taxon>Magnoliopsida</taxon>
        <taxon>Ranunculales</taxon>
        <taxon>Papaveraceae</taxon>
        <taxon>Papaveroideae</taxon>
        <taxon>Papaver</taxon>
    </lineage>
</organism>
<proteinExistence type="predicted"/>
<evidence type="ECO:0000313" key="1">
    <source>
        <dbReference type="EMBL" id="RZC78823.1"/>
    </source>
</evidence>
<dbReference type="AlphaFoldDB" id="A0A4Y7KZU1"/>
<sequence length="149" mass="17103">MFSFGKLPIKYDAVDKEWSGWVLEKTISGRDVLIHPEKICRVSFQRCTLVHRPLYFCIRHRRVGKSLQFGSTDFVLSIARNMVRFRRETNPLNSDVNVMAKDGLSRGVSDVIYEFSTRDGATLDRHMDVDKVCNGCTKQVGTYGNEYVC</sequence>
<dbReference type="EMBL" id="CM010723">
    <property type="protein sequence ID" value="RZC78823.1"/>
    <property type="molecule type" value="Genomic_DNA"/>
</dbReference>
<evidence type="ECO:0000313" key="2">
    <source>
        <dbReference type="Proteomes" id="UP000316621"/>
    </source>
</evidence>
<name>A0A4Y7KZU1_PAPSO</name>
<accession>A0A4Y7KZU1</accession>
<reference evidence="1 2" key="1">
    <citation type="journal article" date="2018" name="Science">
        <title>The opium poppy genome and morphinan production.</title>
        <authorList>
            <person name="Guo L."/>
            <person name="Winzer T."/>
            <person name="Yang X."/>
            <person name="Li Y."/>
            <person name="Ning Z."/>
            <person name="He Z."/>
            <person name="Teodor R."/>
            <person name="Lu Y."/>
            <person name="Bowser T.A."/>
            <person name="Graham I.A."/>
            <person name="Ye K."/>
        </authorList>
    </citation>
    <scope>NUCLEOTIDE SEQUENCE [LARGE SCALE GENOMIC DNA]</scope>
    <source>
        <strain evidence="2">cv. HN1</strain>
        <tissue evidence="1">Leaves</tissue>
    </source>
</reference>
<protein>
    <submittedName>
        <fullName evidence="1">Uncharacterized protein</fullName>
    </submittedName>
</protein>
<gene>
    <name evidence="1" type="ORF">C5167_003036</name>
</gene>